<dbReference type="PROSITE" id="PS00430">
    <property type="entry name" value="TONB_DEPENDENT_REC_1"/>
    <property type="match status" value="1"/>
</dbReference>
<dbReference type="InterPro" id="IPR010916">
    <property type="entry name" value="TonB_box_CS"/>
</dbReference>
<dbReference type="AlphaFoldDB" id="A0A9D2LXS9"/>
<protein>
    <submittedName>
        <fullName evidence="2">SpoIID/LytB domain-containing protein</fullName>
    </submittedName>
</protein>
<dbReference type="InterPro" id="IPR013486">
    <property type="entry name" value="SpoIID/LytB"/>
</dbReference>
<reference evidence="2" key="2">
    <citation type="submission" date="2021-04" db="EMBL/GenBank/DDBJ databases">
        <authorList>
            <person name="Gilroy R."/>
        </authorList>
    </citation>
    <scope>NUCLEOTIDE SEQUENCE</scope>
    <source>
        <strain evidence="2">ChiBcolR8-3208</strain>
    </source>
</reference>
<reference evidence="2" key="1">
    <citation type="journal article" date="2021" name="PeerJ">
        <title>Extensive microbial diversity within the chicken gut microbiome revealed by metagenomics and culture.</title>
        <authorList>
            <person name="Gilroy R."/>
            <person name="Ravi A."/>
            <person name="Getino M."/>
            <person name="Pursley I."/>
            <person name="Horton D.L."/>
            <person name="Alikhan N.F."/>
            <person name="Baker D."/>
            <person name="Gharbi K."/>
            <person name="Hall N."/>
            <person name="Watson M."/>
            <person name="Adriaenssens E.M."/>
            <person name="Foster-Nyarko E."/>
            <person name="Jarju S."/>
            <person name="Secka A."/>
            <person name="Antonio M."/>
            <person name="Oren A."/>
            <person name="Chaudhuri R.R."/>
            <person name="La Ragione R."/>
            <person name="Hildebrand F."/>
            <person name="Pallen M.J."/>
        </authorList>
    </citation>
    <scope>NUCLEOTIDE SEQUENCE</scope>
    <source>
        <strain evidence="2">ChiBcolR8-3208</strain>
    </source>
</reference>
<organism evidence="2 3">
    <name type="scientific">Candidatus Acutalibacter ornithocaccae</name>
    <dbReference type="NCBI Taxonomy" id="2838416"/>
    <lineage>
        <taxon>Bacteria</taxon>
        <taxon>Bacillati</taxon>
        <taxon>Bacillota</taxon>
        <taxon>Clostridia</taxon>
        <taxon>Eubacteriales</taxon>
        <taxon>Acutalibacteraceae</taxon>
        <taxon>Acutalibacter</taxon>
    </lineage>
</organism>
<evidence type="ECO:0000259" key="1">
    <source>
        <dbReference type="Pfam" id="PF08486"/>
    </source>
</evidence>
<feature type="domain" description="Sporulation stage II protein D amidase enhancer LytB N-terminal" evidence="1">
    <location>
        <begin position="86"/>
        <end position="185"/>
    </location>
</feature>
<sequence length="354" mass="37453">MSPQTRKRARSLLALFLALYAAFTLLPGGVYALYRAQESPPPAGEASPSPAAAQPTATAAPGFLEGRLPATPAPQEDSFTLYDTATGETFTVTAEEFLPAALACEMDLSAPEEALKAQAVALYTFYSYQRAQHQGEAAHFACDTANWLVYVPQSALEERWGEDFPAYYETLQQAVAAVKGQRLTWEGEPICAAFFAISGGATASSANVWGQEFPYLQSVASPGDCFASGYLSTVTLTAQELQAAGEAAWGDGVDFSLPREQWFTDIAATPAGYVTSATVGGRLCTGEELREAFGLRSACFTLDTSGGEFQFTVKGWGHGVGMSQAGAAFLANQGASYQEILAHYYPGALLEGAA</sequence>
<gene>
    <name evidence="2" type="ORF">H9942_06135</name>
</gene>
<dbReference type="GO" id="GO:0030435">
    <property type="term" value="P:sporulation resulting in formation of a cellular spore"/>
    <property type="evidence" value="ECO:0007669"/>
    <property type="project" value="InterPro"/>
</dbReference>
<evidence type="ECO:0000313" key="2">
    <source>
        <dbReference type="EMBL" id="HJB37631.1"/>
    </source>
</evidence>
<dbReference type="InterPro" id="IPR013693">
    <property type="entry name" value="SpoIID/LytB_N"/>
</dbReference>
<dbReference type="EMBL" id="DWXZ01000129">
    <property type="protein sequence ID" value="HJB37631.1"/>
    <property type="molecule type" value="Genomic_DNA"/>
</dbReference>
<comment type="caution">
    <text evidence="2">The sequence shown here is derived from an EMBL/GenBank/DDBJ whole genome shotgun (WGS) entry which is preliminary data.</text>
</comment>
<proteinExistence type="predicted"/>
<dbReference type="Proteomes" id="UP000824214">
    <property type="component" value="Unassembled WGS sequence"/>
</dbReference>
<dbReference type="NCBIfam" id="TIGR02669">
    <property type="entry name" value="SpoIID_LytB"/>
    <property type="match status" value="1"/>
</dbReference>
<evidence type="ECO:0000313" key="3">
    <source>
        <dbReference type="Proteomes" id="UP000824214"/>
    </source>
</evidence>
<accession>A0A9D2LXS9</accession>
<dbReference type="Pfam" id="PF08486">
    <property type="entry name" value="SpoIID"/>
    <property type="match status" value="1"/>
</dbReference>
<name>A0A9D2LXS9_9FIRM</name>